<keyword evidence="12" id="KW-0762">Sugar transport</keyword>
<dbReference type="InterPro" id="IPR002178">
    <property type="entry name" value="PTS_EIIA_type-2_dom"/>
</dbReference>
<proteinExistence type="predicted"/>
<accession>A0ABW1X0W9</accession>
<keyword evidence="7" id="KW-0418">Kinase</keyword>
<dbReference type="InterPro" id="IPR051351">
    <property type="entry name" value="Ascorbate-PTS_EIIA_comp"/>
</dbReference>
<evidence type="ECO:0000256" key="9">
    <source>
        <dbReference type="ARBA" id="ARBA00041175"/>
    </source>
</evidence>
<name>A0ABW1X0W9_9ACTN</name>
<dbReference type="PANTHER" id="PTHR36203:SF1">
    <property type="entry name" value="ASCORBATE-SPECIFIC PTS SYSTEM EIIA COMPONENT"/>
    <property type="match status" value="1"/>
</dbReference>
<evidence type="ECO:0000256" key="4">
    <source>
        <dbReference type="ARBA" id="ARBA00022553"/>
    </source>
</evidence>
<evidence type="ECO:0000313" key="12">
    <source>
        <dbReference type="EMBL" id="MFC6396877.1"/>
    </source>
</evidence>
<sequence length="168" mass="18471">MGSLVDWLRPEAIALDVAVGGWEDAVRQAGGLLEAVGAIDSEYTDAMVNSIFRNGPYIVLEPGFAFAHARPSEFVHRAALSWLRPATPVRFGHRHNDPVELVVAMAVNDSTQHQVAISQLAHLISDARTMDRLRSARTPVEVISVLSEVAGPATRVGHHRLPHWPHRR</sequence>
<evidence type="ECO:0000256" key="2">
    <source>
        <dbReference type="ARBA" id="ARBA00022448"/>
    </source>
</evidence>
<comment type="function">
    <text evidence="8">The phosphoenolpyruvate-dependent sugar phosphotransferase system (sugar PTS), a major carbohydrate active transport system, catalyzes the phosphorylation of incoming sugar substrates concomitantly with their translocation across the cell membrane. The enzyme II UlaABC PTS system is involved in ascorbate transport.</text>
</comment>
<comment type="caution">
    <text evidence="12">The sequence shown here is derived from an EMBL/GenBank/DDBJ whole genome shotgun (WGS) entry which is preliminary data.</text>
</comment>
<evidence type="ECO:0000256" key="7">
    <source>
        <dbReference type="ARBA" id="ARBA00022777"/>
    </source>
</evidence>
<evidence type="ECO:0000256" key="8">
    <source>
        <dbReference type="ARBA" id="ARBA00037387"/>
    </source>
</evidence>
<evidence type="ECO:0000256" key="1">
    <source>
        <dbReference type="ARBA" id="ARBA00004496"/>
    </source>
</evidence>
<keyword evidence="3" id="KW-0963">Cytoplasm</keyword>
<dbReference type="PANTHER" id="PTHR36203">
    <property type="entry name" value="ASCORBATE-SPECIFIC PTS SYSTEM EIIA COMPONENT"/>
    <property type="match status" value="1"/>
</dbReference>
<evidence type="ECO:0000313" key="13">
    <source>
        <dbReference type="Proteomes" id="UP001596266"/>
    </source>
</evidence>
<gene>
    <name evidence="12" type="ORF">ACFP57_07755</name>
</gene>
<dbReference type="SUPFAM" id="SSF55804">
    <property type="entry name" value="Phoshotransferase/anion transport protein"/>
    <property type="match status" value="1"/>
</dbReference>
<keyword evidence="4" id="KW-0597">Phosphoprotein</keyword>
<feature type="domain" description="PTS EIIA type-2" evidence="11">
    <location>
        <begin position="6"/>
        <end position="149"/>
    </location>
</feature>
<evidence type="ECO:0000256" key="6">
    <source>
        <dbReference type="ARBA" id="ARBA00022683"/>
    </source>
</evidence>
<protein>
    <recommendedName>
        <fullName evidence="9">Ascorbate-specific PTS system EIIA component</fullName>
    </recommendedName>
    <alternativeName>
        <fullName evidence="10">Ascorbate-specific phosphotransferase enzyme IIA component</fullName>
    </alternativeName>
</protein>
<dbReference type="EMBL" id="JBHSUA010000015">
    <property type="protein sequence ID" value="MFC6396877.1"/>
    <property type="molecule type" value="Genomic_DNA"/>
</dbReference>
<organism evidence="12 13">
    <name type="scientific">Luteococcus sanguinis</name>
    <dbReference type="NCBI Taxonomy" id="174038"/>
    <lineage>
        <taxon>Bacteria</taxon>
        <taxon>Bacillati</taxon>
        <taxon>Actinomycetota</taxon>
        <taxon>Actinomycetes</taxon>
        <taxon>Propionibacteriales</taxon>
        <taxon>Propionibacteriaceae</taxon>
        <taxon>Luteococcus</taxon>
    </lineage>
</organism>
<keyword evidence="13" id="KW-1185">Reference proteome</keyword>
<evidence type="ECO:0000256" key="10">
    <source>
        <dbReference type="ARBA" id="ARBA00042072"/>
    </source>
</evidence>
<comment type="subcellular location">
    <subcellularLocation>
        <location evidence="1">Cytoplasm</location>
    </subcellularLocation>
</comment>
<dbReference type="PROSITE" id="PS51094">
    <property type="entry name" value="PTS_EIIA_TYPE_2"/>
    <property type="match status" value="1"/>
</dbReference>
<dbReference type="Gene3D" id="3.40.930.10">
    <property type="entry name" value="Mannitol-specific EII, Chain A"/>
    <property type="match status" value="1"/>
</dbReference>
<evidence type="ECO:0000259" key="11">
    <source>
        <dbReference type="PROSITE" id="PS51094"/>
    </source>
</evidence>
<reference evidence="13" key="1">
    <citation type="journal article" date="2019" name="Int. J. Syst. Evol. Microbiol.">
        <title>The Global Catalogue of Microorganisms (GCM) 10K type strain sequencing project: providing services to taxonomists for standard genome sequencing and annotation.</title>
        <authorList>
            <consortium name="The Broad Institute Genomics Platform"/>
            <consortium name="The Broad Institute Genome Sequencing Center for Infectious Disease"/>
            <person name="Wu L."/>
            <person name="Ma J."/>
        </authorList>
    </citation>
    <scope>NUCLEOTIDE SEQUENCE [LARGE SCALE GENOMIC DNA]</scope>
    <source>
        <strain evidence="13">CGMCC 1.15277</strain>
    </source>
</reference>
<keyword evidence="6" id="KW-0598">Phosphotransferase system</keyword>
<dbReference type="RefSeq" id="WP_343884124.1">
    <property type="nucleotide sequence ID" value="NZ_BAAAKI010000001.1"/>
</dbReference>
<evidence type="ECO:0000256" key="5">
    <source>
        <dbReference type="ARBA" id="ARBA00022679"/>
    </source>
</evidence>
<keyword evidence="5" id="KW-0808">Transferase</keyword>
<dbReference type="InterPro" id="IPR016152">
    <property type="entry name" value="PTrfase/Anion_transptr"/>
</dbReference>
<dbReference type="Pfam" id="PF00359">
    <property type="entry name" value="PTS_EIIA_2"/>
    <property type="match status" value="1"/>
</dbReference>
<keyword evidence="2" id="KW-0813">Transport</keyword>
<dbReference type="Proteomes" id="UP001596266">
    <property type="component" value="Unassembled WGS sequence"/>
</dbReference>
<evidence type="ECO:0000256" key="3">
    <source>
        <dbReference type="ARBA" id="ARBA00022490"/>
    </source>
</evidence>